<dbReference type="Pfam" id="PF00931">
    <property type="entry name" value="NB-ARC"/>
    <property type="match status" value="1"/>
</dbReference>
<dbReference type="Pfam" id="PF13424">
    <property type="entry name" value="TPR_12"/>
    <property type="match status" value="1"/>
</dbReference>
<dbReference type="InterPro" id="IPR016032">
    <property type="entry name" value="Sig_transdc_resp-reg_C-effctor"/>
</dbReference>
<accession>A0ABQ5R8Y1</accession>
<evidence type="ECO:0000259" key="7">
    <source>
        <dbReference type="PROSITE" id="PS51755"/>
    </source>
</evidence>
<evidence type="ECO:0000256" key="5">
    <source>
        <dbReference type="PROSITE-ProRule" id="PRU01091"/>
    </source>
</evidence>
<evidence type="ECO:0000256" key="4">
    <source>
        <dbReference type="ARBA" id="ARBA00023163"/>
    </source>
</evidence>
<dbReference type="Gene3D" id="1.10.10.10">
    <property type="entry name" value="Winged helix-like DNA-binding domain superfamily/Winged helix DNA-binding domain"/>
    <property type="match status" value="1"/>
</dbReference>
<evidence type="ECO:0000256" key="2">
    <source>
        <dbReference type="ARBA" id="ARBA00023015"/>
    </source>
</evidence>
<dbReference type="RefSeq" id="WP_281905251.1">
    <property type="nucleotide sequence ID" value="NZ_BSDI01000078.1"/>
</dbReference>
<gene>
    <name evidence="8" type="ORF">Pa4123_84970</name>
</gene>
<evidence type="ECO:0000256" key="3">
    <source>
        <dbReference type="ARBA" id="ARBA00023125"/>
    </source>
</evidence>
<dbReference type="Gene3D" id="1.25.40.10">
    <property type="entry name" value="Tetratricopeptide repeat domain"/>
    <property type="match status" value="3"/>
</dbReference>
<dbReference type="InterPro" id="IPR027417">
    <property type="entry name" value="P-loop_NTPase"/>
</dbReference>
<keyword evidence="3 5" id="KW-0238">DNA-binding</keyword>
<protein>
    <submittedName>
        <fullName evidence="8">SARP family transcriptional regulator</fullName>
    </submittedName>
</protein>
<dbReference type="Proteomes" id="UP001144280">
    <property type="component" value="Unassembled WGS sequence"/>
</dbReference>
<dbReference type="InterPro" id="IPR036388">
    <property type="entry name" value="WH-like_DNA-bd_sf"/>
</dbReference>
<dbReference type="InterPro" id="IPR005158">
    <property type="entry name" value="BTAD"/>
</dbReference>
<keyword evidence="4" id="KW-0804">Transcription</keyword>
<dbReference type="SMART" id="SM00862">
    <property type="entry name" value="Trans_reg_C"/>
    <property type="match status" value="1"/>
</dbReference>
<organism evidence="8 9">
    <name type="scientific">Phytohabitans aurantiacus</name>
    <dbReference type="NCBI Taxonomy" id="3016789"/>
    <lineage>
        <taxon>Bacteria</taxon>
        <taxon>Bacillati</taxon>
        <taxon>Actinomycetota</taxon>
        <taxon>Actinomycetes</taxon>
        <taxon>Micromonosporales</taxon>
        <taxon>Micromonosporaceae</taxon>
    </lineage>
</organism>
<dbReference type="SMART" id="SM00028">
    <property type="entry name" value="TPR"/>
    <property type="match status" value="7"/>
</dbReference>
<evidence type="ECO:0000313" key="9">
    <source>
        <dbReference type="Proteomes" id="UP001144280"/>
    </source>
</evidence>
<feature type="region of interest" description="Disordered" evidence="6">
    <location>
        <begin position="244"/>
        <end position="266"/>
    </location>
</feature>
<feature type="compositionally biased region" description="Basic and acidic residues" evidence="6">
    <location>
        <begin position="249"/>
        <end position="266"/>
    </location>
</feature>
<dbReference type="InterPro" id="IPR019734">
    <property type="entry name" value="TPR_rpt"/>
</dbReference>
<dbReference type="InterPro" id="IPR051677">
    <property type="entry name" value="AfsR-DnrI-RedD_regulator"/>
</dbReference>
<dbReference type="CDD" id="cd15831">
    <property type="entry name" value="BTAD"/>
    <property type="match status" value="1"/>
</dbReference>
<keyword evidence="2" id="KW-0805">Transcription regulation</keyword>
<reference evidence="8" key="1">
    <citation type="submission" date="2022-12" db="EMBL/GenBank/DDBJ databases">
        <title>New Phytohabitans aurantiacus sp. RD004123 nov., an actinomycete isolated from soil.</title>
        <authorList>
            <person name="Triningsih D.W."/>
            <person name="Harunari E."/>
            <person name="Igarashi Y."/>
        </authorList>
    </citation>
    <scope>NUCLEOTIDE SEQUENCE</scope>
    <source>
        <strain evidence="8">RD004123</strain>
    </source>
</reference>
<dbReference type="InterPro" id="IPR011990">
    <property type="entry name" value="TPR-like_helical_dom_sf"/>
</dbReference>
<evidence type="ECO:0000256" key="1">
    <source>
        <dbReference type="ARBA" id="ARBA00005820"/>
    </source>
</evidence>
<evidence type="ECO:0000313" key="8">
    <source>
        <dbReference type="EMBL" id="GLI03219.1"/>
    </source>
</evidence>
<keyword evidence="9" id="KW-1185">Reference proteome</keyword>
<feature type="DNA-binding region" description="OmpR/PhoB-type" evidence="5">
    <location>
        <begin position="1"/>
        <end position="96"/>
    </location>
</feature>
<dbReference type="Gene3D" id="3.40.50.300">
    <property type="entry name" value="P-loop containing nucleotide triphosphate hydrolases"/>
    <property type="match status" value="1"/>
</dbReference>
<dbReference type="SUPFAM" id="SSF46894">
    <property type="entry name" value="C-terminal effector domain of the bipartite response regulators"/>
    <property type="match status" value="1"/>
</dbReference>
<dbReference type="Pfam" id="PF03704">
    <property type="entry name" value="BTAD"/>
    <property type="match status" value="1"/>
</dbReference>
<dbReference type="EMBL" id="BSDI01000078">
    <property type="protein sequence ID" value="GLI03219.1"/>
    <property type="molecule type" value="Genomic_DNA"/>
</dbReference>
<feature type="domain" description="OmpR/PhoB-type" evidence="7">
    <location>
        <begin position="1"/>
        <end position="96"/>
    </location>
</feature>
<dbReference type="InterPro" id="IPR002182">
    <property type="entry name" value="NB-ARC"/>
</dbReference>
<dbReference type="Pfam" id="PF00486">
    <property type="entry name" value="Trans_reg_C"/>
    <property type="match status" value="1"/>
</dbReference>
<dbReference type="InterPro" id="IPR001867">
    <property type="entry name" value="OmpR/PhoB-type_DNA-bd"/>
</dbReference>
<comment type="caution">
    <text evidence="8">The sequence shown here is derived from an EMBL/GenBank/DDBJ whole genome shotgun (WGS) entry which is preliminary data.</text>
</comment>
<comment type="similarity">
    <text evidence="1">Belongs to the AfsR/DnrI/RedD regulatory family.</text>
</comment>
<dbReference type="SMART" id="SM01043">
    <property type="entry name" value="BTAD"/>
    <property type="match status" value="1"/>
</dbReference>
<dbReference type="PANTHER" id="PTHR35807:SF1">
    <property type="entry name" value="TRANSCRIPTIONAL REGULATOR REDD"/>
    <property type="match status" value="1"/>
</dbReference>
<dbReference type="PRINTS" id="PR00364">
    <property type="entry name" value="DISEASERSIST"/>
</dbReference>
<name>A0ABQ5R8Y1_9ACTN</name>
<dbReference type="SUPFAM" id="SSF48452">
    <property type="entry name" value="TPR-like"/>
    <property type="match status" value="3"/>
</dbReference>
<dbReference type="SUPFAM" id="SSF52540">
    <property type="entry name" value="P-loop containing nucleoside triphosphate hydrolases"/>
    <property type="match status" value="1"/>
</dbReference>
<dbReference type="PROSITE" id="PS51755">
    <property type="entry name" value="OMPR_PHOB"/>
    <property type="match status" value="1"/>
</dbReference>
<proteinExistence type="inferred from homology"/>
<evidence type="ECO:0000256" key="6">
    <source>
        <dbReference type="SAM" id="MobiDB-lite"/>
    </source>
</evidence>
<dbReference type="PANTHER" id="PTHR35807">
    <property type="entry name" value="TRANSCRIPTIONAL REGULATOR REDD-RELATED"/>
    <property type="match status" value="1"/>
</dbReference>
<sequence>MSEVEFRVLGPVGVWTGGRRLGPATAQQRTVLALLLLNLDSVVPVEKISTALWSGSPPASARNAIQGYVARLRRVLAGAGGVAEVVTSGPGYQLSVDRSVVDLYRFRDLVAKARGGDAASGEWLREALGLWRGPAFADVAGEWLPSAVAPALDEERLAAVEQHLAIDVDLGRHADAIARLSGVVAEHPFRERSVVLLMTALHHSGRGAEALALYRDTRRRLVAEVGIEPGEALTRLHQRLLEASAGRPARSEKAPARSEKAERTEAANKVPADKAWIVPHQLPADVAGFVGRADSLSFLDGLLPAEPASGGPVIAVVGGPPGAGKTTLAVRWAHRVSDRFPDGQLFVDMRGFHTGPRMTATEALPLLLVALGVAADRIPMGVDAQAALYRSVLAGRRVLLVLDNVADPDQVRPLVPGGPGCLVLVTSRDRLSGLVAVDGAQRVTLDVLSTSDAMDVLARAAGRRKLGGDCAAVAELAELCGRLPLALRIAGARLADQAHLGVRWHVDELAARGRMARLRVEGDDSATIRSAFDLSYQALPAAAARMFRLLGLAPAPGGLTSSALGALAGVPPADVEPLADALAQLHLVKVSEDGRLVSHDLLQEYAAQLAAEHDPPGEREAAATRLLHFYLHSADRAAVALNGVSRLRVPRDPAPDGLPLAEFADLVAARDWVATEWPNLVSALGIAASTGRDRLAWQLACAMHSVMRLRAPLAQWLSVAETGLAAARRAGDPLGEATMRLSLGFLHWRTAEFEKAATEYGAAATLAHRAGWRRGRSAALCSTAIAYAGLGRTRPAIRRFEQALAIDREIGDETGESATLTNLAAAYEEVGDLSHAARLGELALPLLRRTGQHQGAAVASDNLATVHREQGRLAEARATAEKSVAICRTIGAQHEEASALITLGLVHRDAGRYGEAACALTSALDIAQRLSDSRLEMFAQTGLAAVELRQGIADGAAKRLGVAIDIARRTGHRRGETEALIAQSTVDVARGAHDDGHRHATEALHLARTSGFALAAAHAEARLAAAALGLGDAAGAVEHCRRALATQRRAGQRLAQGRTLVTMGHAWHLLGNTQMARHRWQQAHALFTEVGAAERDETAALITSVCQ</sequence>